<dbReference type="PANTHER" id="PTHR30146">
    <property type="entry name" value="LACI-RELATED TRANSCRIPTIONAL REPRESSOR"/>
    <property type="match status" value="1"/>
</dbReference>
<dbReference type="Pfam" id="PF00532">
    <property type="entry name" value="Peripla_BP_1"/>
    <property type="match status" value="1"/>
</dbReference>
<dbReference type="InterPro" id="IPR000843">
    <property type="entry name" value="HTH_LacI"/>
</dbReference>
<feature type="domain" description="HTH lacI-type" evidence="5">
    <location>
        <begin position="3"/>
        <end position="57"/>
    </location>
</feature>
<comment type="caution">
    <text evidence="6">The sequence shown here is derived from an EMBL/GenBank/DDBJ whole genome shotgun (WGS) entry which is preliminary data.</text>
</comment>
<dbReference type="PRINTS" id="PR00036">
    <property type="entry name" value="HTHLACI"/>
</dbReference>
<dbReference type="Gene3D" id="3.40.50.2300">
    <property type="match status" value="2"/>
</dbReference>
<dbReference type="PANTHER" id="PTHR30146:SF148">
    <property type="entry name" value="HTH-TYPE TRANSCRIPTIONAL REPRESSOR PURR-RELATED"/>
    <property type="match status" value="1"/>
</dbReference>
<keyword evidence="3" id="KW-0238">DNA-binding</keyword>
<protein>
    <recommendedName>
        <fullName evidence="5">HTH lacI-type domain-containing protein</fullName>
    </recommendedName>
</protein>
<keyword evidence="1" id="KW-0678">Repressor</keyword>
<keyword evidence="4" id="KW-0804">Transcription</keyword>
<proteinExistence type="predicted"/>
<feature type="non-terminal residue" evidence="6">
    <location>
        <position position="262"/>
    </location>
</feature>
<dbReference type="CDD" id="cd01392">
    <property type="entry name" value="HTH_LacI"/>
    <property type="match status" value="1"/>
</dbReference>
<dbReference type="AlphaFoldDB" id="X1KHY3"/>
<evidence type="ECO:0000313" key="6">
    <source>
        <dbReference type="EMBL" id="GAI06652.1"/>
    </source>
</evidence>
<dbReference type="EMBL" id="BARV01007343">
    <property type="protein sequence ID" value="GAI06652.1"/>
    <property type="molecule type" value="Genomic_DNA"/>
</dbReference>
<evidence type="ECO:0000256" key="1">
    <source>
        <dbReference type="ARBA" id="ARBA00022491"/>
    </source>
</evidence>
<dbReference type="SUPFAM" id="SSF53822">
    <property type="entry name" value="Periplasmic binding protein-like I"/>
    <property type="match status" value="1"/>
</dbReference>
<evidence type="ECO:0000256" key="2">
    <source>
        <dbReference type="ARBA" id="ARBA00023015"/>
    </source>
</evidence>
<dbReference type="InterPro" id="IPR001761">
    <property type="entry name" value="Peripla_BP/Lac1_sug-bd_dom"/>
</dbReference>
<dbReference type="GO" id="GO:0000976">
    <property type="term" value="F:transcription cis-regulatory region binding"/>
    <property type="evidence" value="ECO:0007669"/>
    <property type="project" value="TreeGrafter"/>
</dbReference>
<organism evidence="6">
    <name type="scientific">marine sediment metagenome</name>
    <dbReference type="NCBI Taxonomy" id="412755"/>
    <lineage>
        <taxon>unclassified sequences</taxon>
        <taxon>metagenomes</taxon>
        <taxon>ecological metagenomes</taxon>
    </lineage>
</organism>
<reference evidence="6" key="1">
    <citation type="journal article" date="2014" name="Front. Microbiol.">
        <title>High frequency of phylogenetically diverse reductive dehalogenase-homologous genes in deep subseafloor sedimentary metagenomes.</title>
        <authorList>
            <person name="Kawai M."/>
            <person name="Futagami T."/>
            <person name="Toyoda A."/>
            <person name="Takaki Y."/>
            <person name="Nishi S."/>
            <person name="Hori S."/>
            <person name="Arai W."/>
            <person name="Tsubouchi T."/>
            <person name="Morono Y."/>
            <person name="Uchiyama I."/>
            <person name="Ito T."/>
            <person name="Fujiyama A."/>
            <person name="Inagaki F."/>
            <person name="Takami H."/>
        </authorList>
    </citation>
    <scope>NUCLEOTIDE SEQUENCE</scope>
    <source>
        <strain evidence="6">Expedition CK06-06</strain>
    </source>
</reference>
<dbReference type="PROSITE" id="PS50932">
    <property type="entry name" value="HTH_LACI_2"/>
    <property type="match status" value="1"/>
</dbReference>
<dbReference type="InterPro" id="IPR028082">
    <property type="entry name" value="Peripla_BP_I"/>
</dbReference>
<gene>
    <name evidence="6" type="ORF">S06H3_14969</name>
</gene>
<dbReference type="SMART" id="SM00354">
    <property type="entry name" value="HTH_LACI"/>
    <property type="match status" value="1"/>
</dbReference>
<dbReference type="InterPro" id="IPR010982">
    <property type="entry name" value="Lambda_DNA-bd_dom_sf"/>
</dbReference>
<name>X1KHY3_9ZZZZ</name>
<accession>X1KHY3</accession>
<evidence type="ECO:0000256" key="4">
    <source>
        <dbReference type="ARBA" id="ARBA00023163"/>
    </source>
</evidence>
<evidence type="ECO:0000259" key="5">
    <source>
        <dbReference type="PROSITE" id="PS50932"/>
    </source>
</evidence>
<dbReference type="GO" id="GO:0003700">
    <property type="term" value="F:DNA-binding transcription factor activity"/>
    <property type="evidence" value="ECO:0007669"/>
    <property type="project" value="TreeGrafter"/>
</dbReference>
<keyword evidence="2" id="KW-0805">Transcription regulation</keyword>
<dbReference type="SUPFAM" id="SSF47413">
    <property type="entry name" value="lambda repressor-like DNA-binding domains"/>
    <property type="match status" value="1"/>
</dbReference>
<sequence>MNPTIKDVARLVGVHPSTVSRVINDHPRISERTRNKVLFAIKKLGYTPDAIARGLKLKKTYTLGVLIPDITNPFFAEIARGVEDAANKNGFNVILCNTDDKLKKERTYLDILKERRVDGLILGTAHIKDKSILELEKKKFPYILISRNIEKLSKNCIIIDDVKGGIMATEYLIKLGHRRIAHITGPLKTRSALNRLKGYKLTLKEYEIEYKDELVGEGDFRIKGGYQVMKRFLKLTEPPTAIFAANDLLALGAMQTIQKKNF</sequence>
<dbReference type="Gene3D" id="1.10.260.40">
    <property type="entry name" value="lambda repressor-like DNA-binding domains"/>
    <property type="match status" value="1"/>
</dbReference>
<dbReference type="CDD" id="cd06267">
    <property type="entry name" value="PBP1_LacI_sugar_binding-like"/>
    <property type="match status" value="1"/>
</dbReference>
<dbReference type="Pfam" id="PF00356">
    <property type="entry name" value="LacI"/>
    <property type="match status" value="1"/>
</dbReference>
<evidence type="ECO:0000256" key="3">
    <source>
        <dbReference type="ARBA" id="ARBA00023125"/>
    </source>
</evidence>